<dbReference type="InterPro" id="IPR000182">
    <property type="entry name" value="GNAT_dom"/>
</dbReference>
<evidence type="ECO:0000259" key="1">
    <source>
        <dbReference type="Pfam" id="PF13302"/>
    </source>
</evidence>
<reference evidence="2 3" key="1">
    <citation type="submission" date="2020-03" db="EMBL/GenBank/DDBJ databases">
        <title>Alteromonas ponticola sp. nov., isolated from seawater.</title>
        <authorList>
            <person name="Yoon J.-H."/>
            <person name="Kim Y.-O."/>
        </authorList>
    </citation>
    <scope>NUCLEOTIDE SEQUENCE [LARGE SCALE GENOMIC DNA]</scope>
    <source>
        <strain evidence="2 3">MYP5</strain>
    </source>
</reference>
<organism evidence="2 3">
    <name type="scientific">Alteromonas ponticola</name>
    <dbReference type="NCBI Taxonomy" id="2720613"/>
    <lineage>
        <taxon>Bacteria</taxon>
        <taxon>Pseudomonadati</taxon>
        <taxon>Pseudomonadota</taxon>
        <taxon>Gammaproteobacteria</taxon>
        <taxon>Alteromonadales</taxon>
        <taxon>Alteromonadaceae</taxon>
        <taxon>Alteromonas/Salinimonas group</taxon>
        <taxon>Alteromonas</taxon>
    </lineage>
</organism>
<dbReference type="RefSeq" id="WP_169210201.1">
    <property type="nucleotide sequence ID" value="NZ_JAATNW010000003.1"/>
</dbReference>
<evidence type="ECO:0000313" key="3">
    <source>
        <dbReference type="Proteomes" id="UP000709336"/>
    </source>
</evidence>
<dbReference type="EMBL" id="JAATNW010000003">
    <property type="protein sequence ID" value="NMH59641.1"/>
    <property type="molecule type" value="Genomic_DNA"/>
</dbReference>
<dbReference type="Proteomes" id="UP000709336">
    <property type="component" value="Unassembled WGS sequence"/>
</dbReference>
<dbReference type="Gene3D" id="3.40.630.30">
    <property type="match status" value="1"/>
</dbReference>
<comment type="caution">
    <text evidence="2">The sequence shown here is derived from an EMBL/GenBank/DDBJ whole genome shotgun (WGS) entry which is preliminary data.</text>
</comment>
<proteinExistence type="predicted"/>
<evidence type="ECO:0000313" key="2">
    <source>
        <dbReference type="EMBL" id="NMH59641.1"/>
    </source>
</evidence>
<accession>A0ABX1R1Y9</accession>
<dbReference type="InterPro" id="IPR016181">
    <property type="entry name" value="Acyl_CoA_acyltransferase"/>
</dbReference>
<feature type="domain" description="N-acetyltransferase" evidence="1">
    <location>
        <begin position="78"/>
        <end position="213"/>
    </location>
</feature>
<protein>
    <submittedName>
        <fullName evidence="2">GNAT family N-acetyltransferase</fullName>
    </submittedName>
</protein>
<name>A0ABX1R1Y9_9ALTE</name>
<keyword evidence="3" id="KW-1185">Reference proteome</keyword>
<dbReference type="Pfam" id="PF13302">
    <property type="entry name" value="Acetyltransf_3"/>
    <property type="match status" value="1"/>
</dbReference>
<dbReference type="SUPFAM" id="SSF55729">
    <property type="entry name" value="Acyl-CoA N-acyltransferases (Nat)"/>
    <property type="match status" value="1"/>
</dbReference>
<sequence length="248" mass="28729">MTKKKFKELFRKAGDPGTDTHELDEIIELGNNELCAVVALNPSCDKYLLDKLALVNSTHVKNNLAKRYSSYPDLYSINVREVEISDAEYIFTLRMDDVFNRYISKVTNDVRAQEEYIEKYLLNNAVERTSFYFILENRLTGVRCGTVRIYNFDGDVFEWGSWILDGNKTRFAAMETAILIYEFAFNVLGFSRSEFEVNKDNKKVISYHQKSGAEIIGEDDVNLYFRVSKVVGLNFAKKLREKLETKHS</sequence>
<gene>
    <name evidence="2" type="ORF">HCJ96_06405</name>
</gene>